<organism evidence="2">
    <name type="scientific">Rhizophagus irregularis (strain DAOM 181602 / DAOM 197198 / MUCL 43194)</name>
    <name type="common">Arbuscular mycorrhizal fungus</name>
    <name type="synonym">Glomus intraradices</name>
    <dbReference type="NCBI Taxonomy" id="747089"/>
    <lineage>
        <taxon>Eukaryota</taxon>
        <taxon>Fungi</taxon>
        <taxon>Fungi incertae sedis</taxon>
        <taxon>Mucoromycota</taxon>
        <taxon>Glomeromycotina</taxon>
        <taxon>Glomeromycetes</taxon>
        <taxon>Glomerales</taxon>
        <taxon>Glomeraceae</taxon>
        <taxon>Rhizophagus</taxon>
    </lineage>
</organism>
<accession>U9UJ17</accession>
<evidence type="ECO:0000259" key="1">
    <source>
        <dbReference type="PROSITE" id="PS50011"/>
    </source>
</evidence>
<dbReference type="HOGENOM" id="CLU_2365371_0_0_1"/>
<name>U9UJ17_RHIID</name>
<reference evidence="2" key="1">
    <citation type="submission" date="2013-07" db="EMBL/GenBank/DDBJ databases">
        <title>The genome of an arbuscular mycorrhizal fungus provides insights into the evolution of the oldest plant symbiosis.</title>
        <authorList>
            <consortium name="DOE Joint Genome Institute"/>
            <person name="Tisserant E."/>
            <person name="Malbreil M."/>
            <person name="Kuo A."/>
            <person name="Kohler A."/>
            <person name="Symeonidi A."/>
            <person name="Balestrini R."/>
            <person name="Charron P."/>
            <person name="Duensing N."/>
            <person name="Frei-dit-Frey N."/>
            <person name="Gianinazzi-Pearson V."/>
            <person name="Gilbert B."/>
            <person name="Handa Y."/>
            <person name="Hijri M."/>
            <person name="Kaul R."/>
            <person name="Kawaguchi M."/>
            <person name="Krajinski F."/>
            <person name="Lammers P."/>
            <person name="Lapierre D."/>
            <person name="Masclaux F.G."/>
            <person name="Murat C."/>
            <person name="Morin E."/>
            <person name="Ndikumana S."/>
            <person name="Pagni M."/>
            <person name="Petitpierre D."/>
            <person name="Requena N."/>
            <person name="Rosikiewicz P."/>
            <person name="Riley R."/>
            <person name="Saito K."/>
            <person name="San Clemente H."/>
            <person name="Shapiro H."/>
            <person name="van Tuinen D."/>
            <person name="Becard G."/>
            <person name="Bonfante P."/>
            <person name="Paszkowski U."/>
            <person name="Shachar-Hill Y."/>
            <person name="Young J.P."/>
            <person name="Sanders I.R."/>
            <person name="Henrissat B."/>
            <person name="Rensing S.A."/>
            <person name="Grigoriev I.V."/>
            <person name="Corradi N."/>
            <person name="Roux C."/>
            <person name="Martin F."/>
        </authorList>
    </citation>
    <scope>NUCLEOTIDE SEQUENCE</scope>
    <source>
        <strain evidence="2">DAOM 197198</strain>
    </source>
</reference>
<dbReference type="Gene3D" id="1.10.510.10">
    <property type="entry name" value="Transferase(Phosphotransferase) domain 1"/>
    <property type="match status" value="1"/>
</dbReference>
<evidence type="ECO:0000313" key="2">
    <source>
        <dbReference type="EMBL" id="ESA20385.1"/>
    </source>
</evidence>
<dbReference type="PROSITE" id="PS50011">
    <property type="entry name" value="PROTEIN_KINASE_DOM"/>
    <property type="match status" value="1"/>
</dbReference>
<feature type="domain" description="Protein kinase" evidence="1">
    <location>
        <begin position="1"/>
        <end position="96"/>
    </location>
</feature>
<gene>
    <name evidence="2" type="ORF">GLOINDRAFT_18571</name>
</gene>
<sequence length="96" mass="11194">MERWTVYYESDKKQADKKIKKYSVNNYGSNILRIYGLSQNLNTKEYIMVLEYAEDIGLCGEVDNIDKTKIYGVMPYVAPEVLRGKPYTQATDIYSF</sequence>
<dbReference type="GO" id="GO:0005524">
    <property type="term" value="F:ATP binding"/>
    <property type="evidence" value="ECO:0007669"/>
    <property type="project" value="InterPro"/>
</dbReference>
<dbReference type="InterPro" id="IPR000719">
    <property type="entry name" value="Prot_kinase_dom"/>
</dbReference>
<dbReference type="InterPro" id="IPR011009">
    <property type="entry name" value="Kinase-like_dom_sf"/>
</dbReference>
<dbReference type="GO" id="GO:0004672">
    <property type="term" value="F:protein kinase activity"/>
    <property type="evidence" value="ECO:0007669"/>
    <property type="project" value="InterPro"/>
</dbReference>
<protein>
    <recommendedName>
        <fullName evidence="1">Protein kinase domain-containing protein</fullName>
    </recommendedName>
</protein>
<dbReference type="AlphaFoldDB" id="U9UJ17"/>
<dbReference type="EMBL" id="KI277367">
    <property type="protein sequence ID" value="ESA20385.1"/>
    <property type="molecule type" value="Genomic_DNA"/>
</dbReference>
<feature type="non-terminal residue" evidence="2">
    <location>
        <position position="96"/>
    </location>
</feature>
<proteinExistence type="predicted"/>
<dbReference type="SUPFAM" id="SSF56112">
    <property type="entry name" value="Protein kinase-like (PK-like)"/>
    <property type="match status" value="1"/>
</dbReference>